<name>A0A6N2CBF9_SOLCI</name>
<evidence type="ECO:0000256" key="1">
    <source>
        <dbReference type="SAM" id="MobiDB-lite"/>
    </source>
</evidence>
<gene>
    <name evidence="2" type="ORF">EJD97_003172</name>
</gene>
<proteinExistence type="predicted"/>
<reference evidence="2" key="1">
    <citation type="submission" date="2019-05" db="EMBL/GenBank/DDBJ databases">
        <title>The de novo reference genome and transcriptome assemblies of the wild tomato species Solanum chilense.</title>
        <authorList>
            <person name="Stam R."/>
            <person name="Nosenko T."/>
            <person name="Hoerger A.C."/>
            <person name="Stephan W."/>
            <person name="Seidel M.A."/>
            <person name="Kuhn J.M.M."/>
            <person name="Haberer G."/>
            <person name="Tellier A."/>
        </authorList>
    </citation>
    <scope>NUCLEOTIDE SEQUENCE</scope>
    <source>
        <tissue evidence="2">Mature leaves</tissue>
    </source>
</reference>
<accession>A0A6N2CBF9</accession>
<dbReference type="EMBL" id="RXGB01000143">
    <property type="protein sequence ID" value="TMX05037.1"/>
    <property type="molecule type" value="Genomic_DNA"/>
</dbReference>
<protein>
    <submittedName>
        <fullName evidence="2">Uncharacterized protein</fullName>
    </submittedName>
</protein>
<dbReference type="AlphaFoldDB" id="A0A6N2CBF9"/>
<feature type="region of interest" description="Disordered" evidence="1">
    <location>
        <begin position="1"/>
        <end position="26"/>
    </location>
</feature>
<evidence type="ECO:0000313" key="2">
    <source>
        <dbReference type="EMBL" id="TMX05037.1"/>
    </source>
</evidence>
<organism evidence="2">
    <name type="scientific">Solanum chilense</name>
    <name type="common">Tomato</name>
    <name type="synonym">Lycopersicon chilense</name>
    <dbReference type="NCBI Taxonomy" id="4083"/>
    <lineage>
        <taxon>Eukaryota</taxon>
        <taxon>Viridiplantae</taxon>
        <taxon>Streptophyta</taxon>
        <taxon>Embryophyta</taxon>
        <taxon>Tracheophyta</taxon>
        <taxon>Spermatophyta</taxon>
        <taxon>Magnoliopsida</taxon>
        <taxon>eudicotyledons</taxon>
        <taxon>Gunneridae</taxon>
        <taxon>Pentapetalae</taxon>
        <taxon>asterids</taxon>
        <taxon>lamiids</taxon>
        <taxon>Solanales</taxon>
        <taxon>Solanaceae</taxon>
        <taxon>Solanoideae</taxon>
        <taxon>Solaneae</taxon>
        <taxon>Solanum</taxon>
        <taxon>Solanum subgen. Lycopersicon</taxon>
    </lineage>
</organism>
<comment type="caution">
    <text evidence="2">The sequence shown here is derived from an EMBL/GenBank/DDBJ whole genome shotgun (WGS) entry which is preliminary data.</text>
</comment>
<sequence length="151" mass="17381">MTTIRMTTRRVEDKVPPRVEQGPQGVQVPQVEQVPITNEGNEVSVVPSDITNGEIREALLTLSRAMTTQVNRDIGPMMNDFESTMTSRLRDFVRINPPMVLGSMVGEDPQEYLDVWYTQWKDNRPVESGPIESEEFKETFLGMYFPMKRER</sequence>